<name>A0AAW8QZE7_9ALTE</name>
<evidence type="ECO:0000313" key="2">
    <source>
        <dbReference type="EMBL" id="MDT0582159.1"/>
    </source>
</evidence>
<dbReference type="Pfam" id="PF13372">
    <property type="entry name" value="Alginate_exp"/>
    <property type="match status" value="1"/>
</dbReference>
<dbReference type="AlphaFoldDB" id="A0AAW8QZE7"/>
<feature type="domain" description="Alginate export" evidence="1">
    <location>
        <begin position="27"/>
        <end position="244"/>
    </location>
</feature>
<proteinExistence type="predicted"/>
<dbReference type="EMBL" id="JAVRIE010000002">
    <property type="protein sequence ID" value="MDT0582159.1"/>
    <property type="molecule type" value="Genomic_DNA"/>
</dbReference>
<evidence type="ECO:0000313" key="3">
    <source>
        <dbReference type="Proteomes" id="UP001249020"/>
    </source>
</evidence>
<dbReference type="Gene3D" id="2.40.160.10">
    <property type="entry name" value="Porin"/>
    <property type="match status" value="1"/>
</dbReference>
<gene>
    <name evidence="2" type="ORF">RM544_06395</name>
</gene>
<accession>A0AAW8QZE7</accession>
<dbReference type="Proteomes" id="UP001249020">
    <property type="component" value="Unassembled WGS sequence"/>
</dbReference>
<organism evidence="2 3">
    <name type="scientific">Brumicola blandensis</name>
    <dbReference type="NCBI Taxonomy" id="3075611"/>
    <lineage>
        <taxon>Bacteria</taxon>
        <taxon>Pseudomonadati</taxon>
        <taxon>Pseudomonadota</taxon>
        <taxon>Gammaproteobacteria</taxon>
        <taxon>Alteromonadales</taxon>
        <taxon>Alteromonadaceae</taxon>
        <taxon>Brumicola</taxon>
    </lineage>
</organism>
<reference evidence="2 3" key="1">
    <citation type="submission" date="2023-09" db="EMBL/GenBank/DDBJ databases">
        <authorList>
            <person name="Rey-Velasco X."/>
        </authorList>
    </citation>
    <scope>NUCLEOTIDE SEQUENCE [LARGE SCALE GENOMIC DNA]</scope>
    <source>
        <strain evidence="2 3">W409</strain>
    </source>
</reference>
<dbReference type="InterPro" id="IPR025388">
    <property type="entry name" value="Alginate_export_dom"/>
</dbReference>
<protein>
    <submittedName>
        <fullName evidence="2">Alginate export family protein</fullName>
    </submittedName>
</protein>
<keyword evidence="3" id="KW-1185">Reference proteome</keyword>
<comment type="caution">
    <text evidence="2">The sequence shown here is derived from an EMBL/GenBank/DDBJ whole genome shotgun (WGS) entry which is preliminary data.</text>
</comment>
<sequence length="391" mass="43007">MSVGLSAETQAADTFYEALSEGKAKADFRLRYEDVSQDNAVQDASALTFRTRLAYTTADLNGWSASIEMEDNRIVLGQGDYTVGPAAYNLGEYSVIADPEFTEVDVAFVQYKTDKATFKIGRQVIALDNHRFVGHVGWRQDRQTFDAATAIYQPTDKFTAKYSYITQRNRIFGEFADLDAKDHLLNLGYRTSFGTFTGYSYLLEVDNDTDNALDTYGLSFKGATKAKSKSDASFSYMLEYATQSSESAVAKFDADYLFAEFGVSYSGINAKLGYEVLGSDDGVYGFSTPLATLHKFNGWSDQFLGTPAQGLVDTSISVSGKVAGGSWLAAYHDFSADESSDTVDDLGSEINLQYVKPFGGHYTAAIKYATYSGESGRVDADKIWLWLSTKF</sequence>
<dbReference type="InterPro" id="IPR023614">
    <property type="entry name" value="Porin_dom_sf"/>
</dbReference>
<evidence type="ECO:0000259" key="1">
    <source>
        <dbReference type="Pfam" id="PF13372"/>
    </source>
</evidence>